<dbReference type="Gene3D" id="3.20.20.150">
    <property type="entry name" value="Divalent-metal-dependent TIM barrel enzymes"/>
    <property type="match status" value="1"/>
</dbReference>
<dbReference type="InterPro" id="IPR030823">
    <property type="entry name" value="IolE/MocC"/>
</dbReference>
<dbReference type="Proteomes" id="UP001072034">
    <property type="component" value="Unassembled WGS sequence"/>
</dbReference>
<organism evidence="2 3">
    <name type="scientific">Actinomyces israelii</name>
    <dbReference type="NCBI Taxonomy" id="1659"/>
    <lineage>
        <taxon>Bacteria</taxon>
        <taxon>Bacillati</taxon>
        <taxon>Actinomycetota</taxon>
        <taxon>Actinomycetes</taxon>
        <taxon>Actinomycetales</taxon>
        <taxon>Actinomycetaceae</taxon>
        <taxon>Actinomyces</taxon>
    </lineage>
</organism>
<dbReference type="Pfam" id="PF01261">
    <property type="entry name" value="AP_endonuc_2"/>
    <property type="match status" value="1"/>
</dbReference>
<dbReference type="GO" id="GO:0050114">
    <property type="term" value="F:myo-inosose-2 dehydratase activity"/>
    <property type="evidence" value="ECO:0007669"/>
    <property type="project" value="UniProtKB-EC"/>
</dbReference>
<proteinExistence type="predicted"/>
<dbReference type="RefSeq" id="WP_268916916.1">
    <property type="nucleotide sequence ID" value="NZ_JAPTMY010000007.1"/>
</dbReference>
<reference evidence="2" key="1">
    <citation type="submission" date="2022-10" db="EMBL/GenBank/DDBJ databases">
        <title>Genome sequence of Actinomyces israelii ATCC 10048.</title>
        <authorList>
            <person name="Watt R.M."/>
            <person name="Tong W.M."/>
        </authorList>
    </citation>
    <scope>NUCLEOTIDE SEQUENCE</scope>
    <source>
        <strain evidence="2">ATCC 10048</strain>
    </source>
</reference>
<dbReference type="InterPro" id="IPR013022">
    <property type="entry name" value="Xyl_isomerase-like_TIM-brl"/>
</dbReference>
<comment type="caution">
    <text evidence="2">The sequence shown here is derived from an EMBL/GenBank/DDBJ whole genome shotgun (WGS) entry which is preliminary data.</text>
</comment>
<keyword evidence="2" id="KW-0456">Lyase</keyword>
<dbReference type="InterPro" id="IPR050312">
    <property type="entry name" value="IolE/XylAMocC-like"/>
</dbReference>
<keyword evidence="3" id="KW-1185">Reference proteome</keyword>
<dbReference type="NCBIfam" id="TIGR04379">
    <property type="entry name" value="myo_inos_iolE"/>
    <property type="match status" value="1"/>
</dbReference>
<dbReference type="InterPro" id="IPR036237">
    <property type="entry name" value="Xyl_isomerase-like_sf"/>
</dbReference>
<dbReference type="PANTHER" id="PTHR12110">
    <property type="entry name" value="HYDROXYPYRUVATE ISOMERASE"/>
    <property type="match status" value="1"/>
</dbReference>
<evidence type="ECO:0000313" key="2">
    <source>
        <dbReference type="EMBL" id="MCZ0857294.1"/>
    </source>
</evidence>
<gene>
    <name evidence="2" type="primary">iolE</name>
    <name evidence="2" type="ORF">OHJ16_04460</name>
</gene>
<sequence length="308" mass="34499">MTFRLDPATAITDPNGITWGMHPITWRNDDIPEVGAFNTLEDMLLDLADVGFRGTECAGFFPPKEVVKERIDARGIKIVAQWFSAFIVRDGVEAVVPDFTATCEYLEYLGATRIVVSEQTGSVQGVRDVCIFTNKPVLSGQEWPLLAEGLNRLGDIAHDHGLELVYHHHLGTVIQTKEETIRLMELTDPARVSLLFDTGHAFVGDGDVMGLLEATVDRVKHVHFKDVRPDKMKESREAERSFLDSFLAGMFTVPGDGMIDFTEPYRFLVDHGYKDWILVEAEQDPAIANPHEYATKARTYIEGTLFKA</sequence>
<accession>A0ABT4I6C2</accession>
<evidence type="ECO:0000259" key="1">
    <source>
        <dbReference type="Pfam" id="PF01261"/>
    </source>
</evidence>
<dbReference type="EC" id="4.2.1.44" evidence="2"/>
<dbReference type="EMBL" id="JAPTMY010000007">
    <property type="protein sequence ID" value="MCZ0857294.1"/>
    <property type="molecule type" value="Genomic_DNA"/>
</dbReference>
<dbReference type="PANTHER" id="PTHR12110:SF41">
    <property type="entry name" value="INOSOSE DEHYDRATASE"/>
    <property type="match status" value="1"/>
</dbReference>
<name>A0ABT4I6C2_9ACTO</name>
<dbReference type="SUPFAM" id="SSF51658">
    <property type="entry name" value="Xylose isomerase-like"/>
    <property type="match status" value="1"/>
</dbReference>
<feature type="domain" description="Xylose isomerase-like TIM barrel" evidence="1">
    <location>
        <begin position="47"/>
        <end position="295"/>
    </location>
</feature>
<evidence type="ECO:0000313" key="3">
    <source>
        <dbReference type="Proteomes" id="UP001072034"/>
    </source>
</evidence>
<protein>
    <submittedName>
        <fullName evidence="2">Myo-inosose-2 dehydratase</fullName>
        <ecNumber evidence="2">4.2.1.44</ecNumber>
    </submittedName>
</protein>